<feature type="domain" description="Peptidase M24" evidence="1">
    <location>
        <begin position="181"/>
        <end position="386"/>
    </location>
</feature>
<dbReference type="CDD" id="cd01066">
    <property type="entry name" value="APP_MetAP"/>
    <property type="match status" value="1"/>
</dbReference>
<dbReference type="Pfam" id="PF01321">
    <property type="entry name" value="Creatinase_N"/>
    <property type="match status" value="1"/>
</dbReference>
<evidence type="ECO:0000313" key="3">
    <source>
        <dbReference type="EMBL" id="QCI64546.1"/>
    </source>
</evidence>
<dbReference type="EMBL" id="CP039690">
    <property type="protein sequence ID" value="QCI64546.1"/>
    <property type="molecule type" value="Genomic_DNA"/>
</dbReference>
<keyword evidence="3" id="KW-0645">Protease</keyword>
<reference evidence="3 4" key="1">
    <citation type="submission" date="2019-04" db="EMBL/GenBank/DDBJ databases">
        <title>Phreatobacter aquaticus sp. nov.</title>
        <authorList>
            <person name="Choi A."/>
        </authorList>
    </citation>
    <scope>NUCLEOTIDE SEQUENCE [LARGE SCALE GENOMIC DNA]</scope>
    <source>
        <strain evidence="3 4">KCTC 52518</strain>
    </source>
</reference>
<dbReference type="InterPro" id="IPR029149">
    <property type="entry name" value="Creatin/AminoP/Spt16_N"/>
</dbReference>
<organism evidence="3 4">
    <name type="scientific">Phreatobacter stygius</name>
    <dbReference type="NCBI Taxonomy" id="1940610"/>
    <lineage>
        <taxon>Bacteria</taxon>
        <taxon>Pseudomonadati</taxon>
        <taxon>Pseudomonadota</taxon>
        <taxon>Alphaproteobacteria</taxon>
        <taxon>Hyphomicrobiales</taxon>
        <taxon>Phreatobacteraceae</taxon>
        <taxon>Phreatobacter</taxon>
    </lineage>
</organism>
<dbReference type="KEGG" id="pstg:E8M01_10075"/>
<dbReference type="AlphaFoldDB" id="A0A4D7B4D8"/>
<dbReference type="GO" id="GO:0004177">
    <property type="term" value="F:aminopeptidase activity"/>
    <property type="evidence" value="ECO:0007669"/>
    <property type="project" value="UniProtKB-KW"/>
</dbReference>
<dbReference type="Gene3D" id="3.40.350.10">
    <property type="entry name" value="Creatinase/prolidase N-terminal domain"/>
    <property type="match status" value="1"/>
</dbReference>
<gene>
    <name evidence="3" type="ORF">E8M01_10075</name>
</gene>
<dbReference type="PANTHER" id="PTHR46112">
    <property type="entry name" value="AMINOPEPTIDASE"/>
    <property type="match status" value="1"/>
</dbReference>
<dbReference type="Gene3D" id="3.90.230.10">
    <property type="entry name" value="Creatinase/methionine aminopeptidase superfamily"/>
    <property type="match status" value="1"/>
</dbReference>
<dbReference type="SUPFAM" id="SSF53092">
    <property type="entry name" value="Creatinase/prolidase N-terminal domain"/>
    <property type="match status" value="1"/>
</dbReference>
<dbReference type="OrthoDB" id="9806388at2"/>
<dbReference type="InterPro" id="IPR000994">
    <property type="entry name" value="Pept_M24"/>
</dbReference>
<dbReference type="SUPFAM" id="SSF55920">
    <property type="entry name" value="Creatinase/aminopeptidase"/>
    <property type="match status" value="1"/>
</dbReference>
<dbReference type="InterPro" id="IPR050659">
    <property type="entry name" value="Peptidase_M24B"/>
</dbReference>
<evidence type="ECO:0000313" key="4">
    <source>
        <dbReference type="Proteomes" id="UP000298781"/>
    </source>
</evidence>
<protein>
    <submittedName>
        <fullName evidence="3">Aminopeptidase P family protein</fullName>
    </submittedName>
</protein>
<name>A0A4D7B4D8_9HYPH</name>
<sequence length="404" mass="43681">MQPLPSVDALTRRIRTEFANLLEAEFPRFSTAEMTSRRQRIADLCAAHELDAVIVAQAMRGGTTTYWLTGWPVTQEAVTLVVPGRPQRLFIQHYNHVPLARRLAVETEVEWGEASGLGRALAALDTMLPGRPRIGLIGSLGLGQHDRLRAAASRLVDLNAAYGKLRLIKTAEELHWFRLGAALTDLGIAGLAEGARPGLSERDLGLLVEAPYQPFGAINSIHYFLTTPMAAPAVPVPMQFPSTRRLQKGDVLVTEISAQFWDHAGQVLRTFTLGEEPNALYRELHAVSEAAFDAIVRLVKPGVRAGDLVAASAVIEAAGHTIIDDLIHGYGGGYLAPVLGTASRPAAGWDPDFKLDAGMMIVVQPNVITRDNRAGVQNGHLLLVTETGAEPMQHFPAGLHVLPV</sequence>
<proteinExistence type="predicted"/>
<accession>A0A4D7B4D8</accession>
<evidence type="ECO:0000259" key="2">
    <source>
        <dbReference type="Pfam" id="PF01321"/>
    </source>
</evidence>
<feature type="domain" description="Creatinase N-terminal" evidence="2">
    <location>
        <begin position="37"/>
        <end position="168"/>
    </location>
</feature>
<keyword evidence="3" id="KW-0031">Aminopeptidase</keyword>
<dbReference type="Proteomes" id="UP000298781">
    <property type="component" value="Chromosome"/>
</dbReference>
<dbReference type="PANTHER" id="PTHR46112:SF8">
    <property type="entry name" value="CYTOPLASMIC PEPTIDASE PEPQ-RELATED"/>
    <property type="match status" value="1"/>
</dbReference>
<dbReference type="RefSeq" id="WP_136959999.1">
    <property type="nucleotide sequence ID" value="NZ_CP039690.1"/>
</dbReference>
<keyword evidence="3" id="KW-0378">Hydrolase</keyword>
<evidence type="ECO:0000259" key="1">
    <source>
        <dbReference type="Pfam" id="PF00557"/>
    </source>
</evidence>
<dbReference type="Pfam" id="PF00557">
    <property type="entry name" value="Peptidase_M24"/>
    <property type="match status" value="1"/>
</dbReference>
<dbReference type="InterPro" id="IPR000587">
    <property type="entry name" value="Creatinase_N"/>
</dbReference>
<dbReference type="InterPro" id="IPR036005">
    <property type="entry name" value="Creatinase/aminopeptidase-like"/>
</dbReference>
<keyword evidence="4" id="KW-1185">Reference proteome</keyword>